<gene>
    <name evidence="1" type="ORF">CCHL11_06096</name>
</gene>
<keyword evidence="2" id="KW-1185">Reference proteome</keyword>
<dbReference type="Proteomes" id="UP000186583">
    <property type="component" value="Unassembled WGS sequence"/>
</dbReference>
<name>A0A1Q8RT22_9PEZI</name>
<evidence type="ECO:0000313" key="2">
    <source>
        <dbReference type="Proteomes" id="UP000186583"/>
    </source>
</evidence>
<organism evidence="1 2">
    <name type="scientific">Colletotrichum chlorophyti</name>
    <dbReference type="NCBI Taxonomy" id="708187"/>
    <lineage>
        <taxon>Eukaryota</taxon>
        <taxon>Fungi</taxon>
        <taxon>Dikarya</taxon>
        <taxon>Ascomycota</taxon>
        <taxon>Pezizomycotina</taxon>
        <taxon>Sordariomycetes</taxon>
        <taxon>Hypocreomycetidae</taxon>
        <taxon>Glomerellales</taxon>
        <taxon>Glomerellaceae</taxon>
        <taxon>Colletotrichum</taxon>
    </lineage>
</organism>
<protein>
    <submittedName>
        <fullName evidence="1">Uncharacterized protein</fullName>
    </submittedName>
</protein>
<comment type="caution">
    <text evidence="1">The sequence shown here is derived from an EMBL/GenBank/DDBJ whole genome shotgun (WGS) entry which is preliminary data.</text>
</comment>
<accession>A0A1Q8RT22</accession>
<proteinExistence type="predicted"/>
<dbReference type="AlphaFoldDB" id="A0A1Q8RT22"/>
<sequence length="60" mass="6894">MDVTQVDTRIKVKTQCERFDSMPGIKRIISSGGLTFSTHFNTYEILRNPVKYQNRNISSA</sequence>
<evidence type="ECO:0000313" key="1">
    <source>
        <dbReference type="EMBL" id="OLN87479.1"/>
    </source>
</evidence>
<dbReference type="EMBL" id="MPGH01000091">
    <property type="protein sequence ID" value="OLN87479.1"/>
    <property type="molecule type" value="Genomic_DNA"/>
</dbReference>
<reference evidence="1 2" key="1">
    <citation type="submission" date="2016-11" db="EMBL/GenBank/DDBJ databases">
        <title>Draft Genome Assembly of Colletotrichum chlorophyti a pathogen of herbaceous plants.</title>
        <authorList>
            <person name="Gan P."/>
            <person name="Narusaka M."/>
            <person name="Tsushima A."/>
            <person name="Narusaka Y."/>
            <person name="Takano Y."/>
            <person name="Shirasu K."/>
        </authorList>
    </citation>
    <scope>NUCLEOTIDE SEQUENCE [LARGE SCALE GENOMIC DNA]</scope>
    <source>
        <strain evidence="1 2">NTL11</strain>
    </source>
</reference>